<accession>B8FC76</accession>
<evidence type="ECO:0000256" key="1">
    <source>
        <dbReference type="PROSITE-ProRule" id="PRU00278"/>
    </source>
</evidence>
<evidence type="ECO:0000313" key="5">
    <source>
        <dbReference type="Proteomes" id="UP000000739"/>
    </source>
</evidence>
<dbReference type="PROSITE" id="PS50198">
    <property type="entry name" value="PPIC_PPIASE_2"/>
    <property type="match status" value="1"/>
</dbReference>
<dbReference type="InterPro" id="IPR000297">
    <property type="entry name" value="PPIase_PpiC"/>
</dbReference>
<protein>
    <submittedName>
        <fullName evidence="4">PpiC-type peptidyl-prolyl cis-trans isomerase</fullName>
    </submittedName>
</protein>
<dbReference type="HOGENOM" id="CLU_034646_5_3_7"/>
<evidence type="ECO:0000313" key="4">
    <source>
        <dbReference type="EMBL" id="ACL05494.1"/>
    </source>
</evidence>
<dbReference type="eggNOG" id="COG0760">
    <property type="taxonomic scope" value="Bacteria"/>
</dbReference>
<dbReference type="PANTHER" id="PTHR47245">
    <property type="entry name" value="PEPTIDYLPROLYL ISOMERASE"/>
    <property type="match status" value="1"/>
</dbReference>
<keyword evidence="1" id="KW-0697">Rotamase</keyword>
<dbReference type="Pfam" id="PF13616">
    <property type="entry name" value="Rotamase_3"/>
    <property type="match status" value="1"/>
</dbReference>
<keyword evidence="2" id="KW-0732">Signal</keyword>
<dbReference type="EMBL" id="CP001322">
    <property type="protein sequence ID" value="ACL05494.1"/>
    <property type="molecule type" value="Genomic_DNA"/>
</dbReference>
<name>B8FC76_DESAL</name>
<dbReference type="AlphaFoldDB" id="B8FC76"/>
<proteinExistence type="predicted"/>
<keyword evidence="1 4" id="KW-0413">Isomerase</keyword>
<dbReference type="Gene3D" id="3.10.50.40">
    <property type="match status" value="1"/>
</dbReference>
<feature type="chain" id="PRO_5002869144" evidence="2">
    <location>
        <begin position="26"/>
        <end position="358"/>
    </location>
</feature>
<feature type="domain" description="PpiC" evidence="3">
    <location>
        <begin position="196"/>
        <end position="298"/>
    </location>
</feature>
<dbReference type="InterPro" id="IPR050245">
    <property type="entry name" value="PrsA_foldase"/>
</dbReference>
<dbReference type="SUPFAM" id="SSF54534">
    <property type="entry name" value="FKBP-like"/>
    <property type="match status" value="1"/>
</dbReference>
<sequence>MKKLVMPALVIAMLLAWVIPGAALAEAGADDGSEKVVAVVNGASITQAELDQALMQGMLNATKGMQLSPEQAQRFKSQYSGRVLDKLIMDELLSQEIEKRKITAAPGEMAKALSEQLELQLMASGRTKKEYEESDLKAKGQTWDQFIAGIAARPEVAHMYLLEKMAKTIAPEKVKVTDAEIRKFYDDNLESRFTKPEEVRASHILFGTKDAKTAEEKEAIKKQAQEVLLKAKKPGADFAALAREYSSCPSKEKGGDLNFFTKERMVPEFSKAAFSMEVGEISNLVETQFGYHIIKVTDKTPAEVRPFESAALAIRKGLETQRVQQELMTLANGLKEKATITYPGVLPDSVAGEQKATK</sequence>
<dbReference type="RefSeq" id="WP_015948545.1">
    <property type="nucleotide sequence ID" value="NC_011768.1"/>
</dbReference>
<organism evidence="4 5">
    <name type="scientific">Desulfatibacillum aliphaticivorans</name>
    <dbReference type="NCBI Taxonomy" id="218208"/>
    <lineage>
        <taxon>Bacteria</taxon>
        <taxon>Pseudomonadati</taxon>
        <taxon>Thermodesulfobacteriota</taxon>
        <taxon>Desulfobacteria</taxon>
        <taxon>Desulfobacterales</taxon>
        <taxon>Desulfatibacillaceae</taxon>
        <taxon>Desulfatibacillum</taxon>
    </lineage>
</organism>
<keyword evidence="5" id="KW-1185">Reference proteome</keyword>
<reference evidence="4 5" key="1">
    <citation type="journal article" date="2012" name="Environ. Microbiol.">
        <title>The genome sequence of Desulfatibacillum alkenivorans AK-01: a blueprint for anaerobic alkane oxidation.</title>
        <authorList>
            <person name="Callaghan A.V."/>
            <person name="Morris B.E."/>
            <person name="Pereira I.A."/>
            <person name="McInerney M.J."/>
            <person name="Austin R.N."/>
            <person name="Groves J.T."/>
            <person name="Kukor J.J."/>
            <person name="Suflita J.M."/>
            <person name="Young L.Y."/>
            <person name="Zylstra G.J."/>
            <person name="Wawrik B."/>
        </authorList>
    </citation>
    <scope>NUCLEOTIDE SEQUENCE [LARGE SCALE GENOMIC DNA]</scope>
    <source>
        <strain evidence="4 5">AK-01</strain>
    </source>
</reference>
<dbReference type="Pfam" id="PF13624">
    <property type="entry name" value="SurA_N_3"/>
    <property type="match status" value="1"/>
</dbReference>
<evidence type="ECO:0000259" key="3">
    <source>
        <dbReference type="PROSITE" id="PS50198"/>
    </source>
</evidence>
<dbReference type="GO" id="GO:0003755">
    <property type="term" value="F:peptidyl-prolyl cis-trans isomerase activity"/>
    <property type="evidence" value="ECO:0007669"/>
    <property type="project" value="UniProtKB-KW"/>
</dbReference>
<dbReference type="InterPro" id="IPR027304">
    <property type="entry name" value="Trigger_fact/SurA_dom_sf"/>
</dbReference>
<evidence type="ECO:0000256" key="2">
    <source>
        <dbReference type="SAM" id="SignalP"/>
    </source>
</evidence>
<feature type="signal peptide" evidence="2">
    <location>
        <begin position="1"/>
        <end position="25"/>
    </location>
</feature>
<dbReference type="KEGG" id="dal:Dalk_3808"/>
<dbReference type="SUPFAM" id="SSF109998">
    <property type="entry name" value="Triger factor/SurA peptide-binding domain-like"/>
    <property type="match status" value="1"/>
</dbReference>
<dbReference type="PANTHER" id="PTHR47245:SF2">
    <property type="entry name" value="PEPTIDYL-PROLYL CIS-TRANS ISOMERASE HP_0175-RELATED"/>
    <property type="match status" value="1"/>
</dbReference>
<dbReference type="InterPro" id="IPR046357">
    <property type="entry name" value="PPIase_dom_sf"/>
</dbReference>
<dbReference type="Gene3D" id="1.10.4030.10">
    <property type="entry name" value="Porin chaperone SurA, peptide-binding domain"/>
    <property type="match status" value="1"/>
</dbReference>
<dbReference type="Proteomes" id="UP000000739">
    <property type="component" value="Chromosome"/>
</dbReference>
<gene>
    <name evidence="4" type="ordered locus">Dalk_3808</name>
</gene>